<dbReference type="OrthoDB" id="1641at2759"/>
<evidence type="ECO:0000256" key="1">
    <source>
        <dbReference type="ARBA" id="ARBA00001966"/>
    </source>
</evidence>
<evidence type="ECO:0000256" key="14">
    <source>
        <dbReference type="SAM" id="SignalP"/>
    </source>
</evidence>
<dbReference type="AlphaFoldDB" id="A0A8J2WPD7"/>
<dbReference type="SUPFAM" id="SSF57662">
    <property type="entry name" value="Ferredoxin thioredoxin reductase (FTR), catalytic beta chain"/>
    <property type="match status" value="1"/>
</dbReference>
<protein>
    <recommendedName>
        <fullName evidence="4">ferredoxin:thioredoxin reductase</fullName>
        <ecNumber evidence="4">1.8.7.2</ecNumber>
    </recommendedName>
    <alternativeName>
        <fullName evidence="12">Ferredoxin-thioredoxin reductase subunit B</fullName>
    </alternativeName>
</protein>
<dbReference type="EMBL" id="CAKKNE010000005">
    <property type="protein sequence ID" value="CAH0375501.1"/>
    <property type="molecule type" value="Genomic_DNA"/>
</dbReference>
<comment type="catalytic activity">
    <reaction evidence="13">
        <text>[thioredoxin]-disulfide + 2 reduced [2Fe-2S]-[ferredoxin] + 2 H(+) = [thioredoxin]-dithiol + 2 oxidized [2Fe-2S]-[ferredoxin]</text>
        <dbReference type="Rhea" id="RHEA:42336"/>
        <dbReference type="Rhea" id="RHEA-COMP:10000"/>
        <dbReference type="Rhea" id="RHEA-COMP:10001"/>
        <dbReference type="Rhea" id="RHEA-COMP:10698"/>
        <dbReference type="Rhea" id="RHEA-COMP:10700"/>
        <dbReference type="ChEBI" id="CHEBI:15378"/>
        <dbReference type="ChEBI" id="CHEBI:29950"/>
        <dbReference type="ChEBI" id="CHEBI:33737"/>
        <dbReference type="ChEBI" id="CHEBI:33738"/>
        <dbReference type="ChEBI" id="CHEBI:50058"/>
        <dbReference type="EC" id="1.8.7.2"/>
    </reaction>
</comment>
<feature type="chain" id="PRO_5035706611" description="ferredoxin:thioredoxin reductase" evidence="14">
    <location>
        <begin position="21"/>
        <end position="200"/>
    </location>
</feature>
<feature type="signal peptide" evidence="14">
    <location>
        <begin position="1"/>
        <end position="20"/>
    </location>
</feature>
<comment type="subunit">
    <text evidence="11">Heterodimer of subunit A (variable subunit) and subunit B (catalytic subunit). Heterodimeric FTR forms a complex with ferredoxin and thioredoxin.</text>
</comment>
<keyword evidence="6" id="KW-0479">Metal-binding</keyword>
<evidence type="ECO:0000256" key="5">
    <source>
        <dbReference type="ARBA" id="ARBA00022485"/>
    </source>
</evidence>
<comment type="cofactor">
    <cofactor evidence="1">
        <name>[4Fe-4S] cluster</name>
        <dbReference type="ChEBI" id="CHEBI:49883"/>
    </cofactor>
</comment>
<reference evidence="15" key="1">
    <citation type="submission" date="2021-11" db="EMBL/GenBank/DDBJ databases">
        <authorList>
            <consortium name="Genoscope - CEA"/>
            <person name="William W."/>
        </authorList>
    </citation>
    <scope>NUCLEOTIDE SEQUENCE</scope>
</reference>
<dbReference type="Proteomes" id="UP000789595">
    <property type="component" value="Unassembled WGS sequence"/>
</dbReference>
<feature type="non-terminal residue" evidence="15">
    <location>
        <position position="200"/>
    </location>
</feature>
<accession>A0A8J2WPD7</accession>
<dbReference type="GO" id="GO:0046872">
    <property type="term" value="F:metal ion binding"/>
    <property type="evidence" value="ECO:0007669"/>
    <property type="project" value="UniProtKB-KW"/>
</dbReference>
<dbReference type="EMBL" id="CAKKNE010000001">
    <property type="protein sequence ID" value="CAH0363697.1"/>
    <property type="molecule type" value="Genomic_DNA"/>
</dbReference>
<name>A0A8J2WPD7_9STRA</name>
<dbReference type="PANTHER" id="PTHR35113:SF1">
    <property type="entry name" value="FERREDOXIN-THIOREDOXIN REDUCTASE CATALYTIC CHAIN, CHLOROPLASTIC"/>
    <property type="match status" value="1"/>
</dbReference>
<evidence type="ECO:0000256" key="7">
    <source>
        <dbReference type="ARBA" id="ARBA00023002"/>
    </source>
</evidence>
<keyword evidence="5" id="KW-0004">4Fe-4S</keyword>
<dbReference type="Pfam" id="PF02943">
    <property type="entry name" value="FeThRed_B"/>
    <property type="match status" value="1"/>
</dbReference>
<evidence type="ECO:0000256" key="6">
    <source>
        <dbReference type="ARBA" id="ARBA00022723"/>
    </source>
</evidence>
<dbReference type="Gene3D" id="3.90.460.10">
    <property type="entry name" value="Ferredoxin thioredoxin reductase catalytic beta subunit"/>
    <property type="match status" value="1"/>
</dbReference>
<keyword evidence="17" id="KW-1185">Reference proteome</keyword>
<dbReference type="InterPro" id="IPR036644">
    <property type="entry name" value="FTR_bsu_sf"/>
</dbReference>
<keyword evidence="14" id="KW-0732">Signal</keyword>
<dbReference type="PANTHER" id="PTHR35113">
    <property type="entry name" value="FERREDOXIN-THIOREDOXIN REDUCTASE CATALYTIC CHAIN, CHLOROPLASTIC"/>
    <property type="match status" value="1"/>
</dbReference>
<evidence type="ECO:0000256" key="10">
    <source>
        <dbReference type="ARBA" id="ARBA00023157"/>
    </source>
</evidence>
<evidence type="ECO:0000256" key="11">
    <source>
        <dbReference type="ARBA" id="ARBA00026011"/>
    </source>
</evidence>
<proteinExistence type="inferred from homology"/>
<evidence type="ECO:0000256" key="8">
    <source>
        <dbReference type="ARBA" id="ARBA00023004"/>
    </source>
</evidence>
<evidence type="ECO:0000256" key="4">
    <source>
        <dbReference type="ARBA" id="ARBA00012358"/>
    </source>
</evidence>
<evidence type="ECO:0000313" key="15">
    <source>
        <dbReference type="EMBL" id="CAH0363697.1"/>
    </source>
</evidence>
<evidence type="ECO:0000256" key="2">
    <source>
        <dbReference type="ARBA" id="ARBA00003945"/>
    </source>
</evidence>
<evidence type="ECO:0000256" key="13">
    <source>
        <dbReference type="ARBA" id="ARBA00048150"/>
    </source>
</evidence>
<keyword evidence="8" id="KW-0408">Iron</keyword>
<keyword evidence="10" id="KW-1015">Disulfide bond</keyword>
<dbReference type="EC" id="1.8.7.2" evidence="4"/>
<evidence type="ECO:0000256" key="9">
    <source>
        <dbReference type="ARBA" id="ARBA00023014"/>
    </source>
</evidence>
<evidence type="ECO:0000256" key="12">
    <source>
        <dbReference type="ARBA" id="ARBA00030295"/>
    </source>
</evidence>
<comment type="similarity">
    <text evidence="3">Belongs to the ferredoxin thioredoxin reductase beta subunit family.</text>
</comment>
<evidence type="ECO:0000313" key="17">
    <source>
        <dbReference type="Proteomes" id="UP000789595"/>
    </source>
</evidence>
<sequence length="200" mass="21846">MARRRQRWTLAALLLQPASGFYALSRHNARTVLRSSSSDPAADDDTPVPVQKALAAMTAFSNRYVKVSGTKYCSEPSVPAVVIRGLAEHKAALGAPLCPCRNYVDKEAEAKSGYWNCPCVPMREPAWTSNRVRLSRHRADAEWMQPRVDGVEAPRHRADAVRGRRRVDGVGRPKFDIHTGASATSATACSSCPRSTASRA</sequence>
<keyword evidence="7" id="KW-0560">Oxidoreductase</keyword>
<organism evidence="15 17">
    <name type="scientific">Pelagomonas calceolata</name>
    <dbReference type="NCBI Taxonomy" id="35677"/>
    <lineage>
        <taxon>Eukaryota</taxon>
        <taxon>Sar</taxon>
        <taxon>Stramenopiles</taxon>
        <taxon>Ochrophyta</taxon>
        <taxon>Pelagophyceae</taxon>
        <taxon>Pelagomonadales</taxon>
        <taxon>Pelagomonadaceae</taxon>
        <taxon>Pelagomonas</taxon>
    </lineage>
</organism>
<dbReference type="GO" id="GO:0051539">
    <property type="term" value="F:4 iron, 4 sulfur cluster binding"/>
    <property type="evidence" value="ECO:0007669"/>
    <property type="project" value="UniProtKB-KW"/>
</dbReference>
<keyword evidence="9" id="KW-0411">Iron-sulfur</keyword>
<evidence type="ECO:0000313" key="16">
    <source>
        <dbReference type="EMBL" id="CAH0375501.1"/>
    </source>
</evidence>
<evidence type="ECO:0000256" key="3">
    <source>
        <dbReference type="ARBA" id="ARBA00007941"/>
    </source>
</evidence>
<comment type="caution">
    <text evidence="15">The sequence shown here is derived from an EMBL/GenBank/DDBJ whole genome shotgun (WGS) entry which is preliminary data.</text>
</comment>
<comment type="function">
    <text evidence="2">Catalytic subunit of the ferredoxin-thioredoxin reductase (FTR), which catalyzes the two-electron reduction of thioredoxins by the electrons provided by reduced ferredoxin.</text>
</comment>
<dbReference type="InterPro" id="IPR004209">
    <property type="entry name" value="FTR_bsu"/>
</dbReference>
<gene>
    <name evidence="15" type="ORF">PECAL_1P00200</name>
    <name evidence="16" type="ORF">PECAL_5P00200</name>
</gene>
<dbReference type="GO" id="GO:0016730">
    <property type="term" value="F:oxidoreductase activity, acting on iron-sulfur proteins as donors"/>
    <property type="evidence" value="ECO:0007669"/>
    <property type="project" value="InterPro"/>
</dbReference>